<dbReference type="AlphaFoldDB" id="A0A1Z5JTU1"/>
<name>A0A1Z5JTU1_FISSO</name>
<dbReference type="InterPro" id="IPR011009">
    <property type="entry name" value="Kinase-like_dom_sf"/>
</dbReference>
<gene>
    <name evidence="2" type="ORF">FisN_10Lh137</name>
</gene>
<protein>
    <recommendedName>
        <fullName evidence="1">Protein kinase domain-containing protein</fullName>
    </recommendedName>
</protein>
<dbReference type="SMART" id="SM00220">
    <property type="entry name" value="S_TKc"/>
    <property type="match status" value="1"/>
</dbReference>
<dbReference type="Gene3D" id="1.10.510.10">
    <property type="entry name" value="Transferase(Phosphotransferase) domain 1"/>
    <property type="match status" value="1"/>
</dbReference>
<dbReference type="InParanoid" id="A0A1Z5JTU1"/>
<evidence type="ECO:0000313" key="3">
    <source>
        <dbReference type="Proteomes" id="UP000198406"/>
    </source>
</evidence>
<dbReference type="SUPFAM" id="SSF56112">
    <property type="entry name" value="Protein kinase-like (PK-like)"/>
    <property type="match status" value="1"/>
</dbReference>
<evidence type="ECO:0000313" key="2">
    <source>
        <dbReference type="EMBL" id="GAX17282.1"/>
    </source>
</evidence>
<dbReference type="InterPro" id="IPR051681">
    <property type="entry name" value="Ser/Thr_Kinases-Pseudokinases"/>
</dbReference>
<dbReference type="OrthoDB" id="4062651at2759"/>
<dbReference type="GO" id="GO:0004674">
    <property type="term" value="F:protein serine/threonine kinase activity"/>
    <property type="evidence" value="ECO:0007669"/>
    <property type="project" value="TreeGrafter"/>
</dbReference>
<reference evidence="2 3" key="1">
    <citation type="journal article" date="2015" name="Plant Cell">
        <title>Oil accumulation by the oleaginous diatom Fistulifera solaris as revealed by the genome and transcriptome.</title>
        <authorList>
            <person name="Tanaka T."/>
            <person name="Maeda Y."/>
            <person name="Veluchamy A."/>
            <person name="Tanaka M."/>
            <person name="Abida H."/>
            <person name="Marechal E."/>
            <person name="Bowler C."/>
            <person name="Muto M."/>
            <person name="Sunaga Y."/>
            <person name="Tanaka M."/>
            <person name="Yoshino T."/>
            <person name="Taniguchi T."/>
            <person name="Fukuda Y."/>
            <person name="Nemoto M."/>
            <person name="Matsumoto M."/>
            <person name="Wong P.S."/>
            <person name="Aburatani S."/>
            <person name="Fujibuchi W."/>
        </authorList>
    </citation>
    <scope>NUCLEOTIDE SEQUENCE [LARGE SCALE GENOMIC DNA]</scope>
    <source>
        <strain evidence="2 3">JPCC DA0580</strain>
    </source>
</reference>
<proteinExistence type="predicted"/>
<dbReference type="PANTHER" id="PTHR44329:SF214">
    <property type="entry name" value="PROTEIN KINASE DOMAIN-CONTAINING PROTEIN"/>
    <property type="match status" value="1"/>
</dbReference>
<dbReference type="PANTHER" id="PTHR44329">
    <property type="entry name" value="SERINE/THREONINE-PROTEIN KINASE TNNI3K-RELATED"/>
    <property type="match status" value="1"/>
</dbReference>
<keyword evidence="3" id="KW-1185">Reference proteome</keyword>
<evidence type="ECO:0000259" key="1">
    <source>
        <dbReference type="PROSITE" id="PS50011"/>
    </source>
</evidence>
<accession>A0A1Z5JTU1</accession>
<feature type="domain" description="Protein kinase" evidence="1">
    <location>
        <begin position="143"/>
        <end position="449"/>
    </location>
</feature>
<dbReference type="InterPro" id="IPR000719">
    <property type="entry name" value="Prot_kinase_dom"/>
</dbReference>
<dbReference type="PROSITE" id="PS50011">
    <property type="entry name" value="PROTEIN_KINASE_DOM"/>
    <property type="match status" value="1"/>
</dbReference>
<sequence>MTAAVRRTLRHRHHDRRGMSYARALTLLSALAFLLFELLTSFQTSGFSGYNDLTFFSETKRPDSQRDQRMVFLEEELYSRKHKARSVEPLGGPCPYCEREPFDYIRDVEKPYYEECTLMADWQSAYYPTCLALHELNIAGNDDDFALVSLHGNWRSVWKYQHNNETVAVKLLQLSHDFDHESLNYHRIDSMVMERLTSSPYIVNVFQFCGESAITEWATGSARDYVKDERWRSRERLKLGLDLARALLALHSIDYPNSTNATLAHNDINMANAIEVNGKIKLNDFNIAQLLRWNKTKPCGIPVRFQAPFWKSPEENAQDHSEEVSYVDATKTDVYGLGNLLFQVLTKRQPWTHLEPNGMLTAEEVKFKKEQGKLNVVVCMVGLSFDAATFSYHRPLGILPSMPEKYSNSTKPANQALYYATVACFRFHPEDRPSAYQLVRGLEQALEWVQAEHRIKPEAFEALFAVS</sequence>
<dbReference type="GO" id="GO:0005524">
    <property type="term" value="F:ATP binding"/>
    <property type="evidence" value="ECO:0007669"/>
    <property type="project" value="InterPro"/>
</dbReference>
<dbReference type="EMBL" id="BDSP01000114">
    <property type="protein sequence ID" value="GAX17282.1"/>
    <property type="molecule type" value="Genomic_DNA"/>
</dbReference>
<comment type="caution">
    <text evidence="2">The sequence shown here is derived from an EMBL/GenBank/DDBJ whole genome shotgun (WGS) entry which is preliminary data.</text>
</comment>
<organism evidence="2 3">
    <name type="scientific">Fistulifera solaris</name>
    <name type="common">Oleaginous diatom</name>
    <dbReference type="NCBI Taxonomy" id="1519565"/>
    <lineage>
        <taxon>Eukaryota</taxon>
        <taxon>Sar</taxon>
        <taxon>Stramenopiles</taxon>
        <taxon>Ochrophyta</taxon>
        <taxon>Bacillariophyta</taxon>
        <taxon>Bacillariophyceae</taxon>
        <taxon>Bacillariophycidae</taxon>
        <taxon>Naviculales</taxon>
        <taxon>Naviculaceae</taxon>
        <taxon>Fistulifera</taxon>
    </lineage>
</organism>
<dbReference type="Pfam" id="PF00069">
    <property type="entry name" value="Pkinase"/>
    <property type="match status" value="1"/>
</dbReference>
<dbReference type="Proteomes" id="UP000198406">
    <property type="component" value="Unassembled WGS sequence"/>
</dbReference>